<feature type="domain" description="ATP-grasp" evidence="20">
    <location>
        <begin position="506"/>
        <end position="762"/>
    </location>
</feature>
<reference evidence="21 22" key="1">
    <citation type="journal article" date="2012" name="Int. J. Syst. Evol. Microbiol.">
        <title>Flammeovirga pacifica sp. nov., isolated from deep-sea sediment.</title>
        <authorList>
            <person name="Xu H."/>
            <person name="Fu Y."/>
            <person name="Yang N."/>
            <person name="Ding Z."/>
            <person name="Lai Q."/>
            <person name="Zeng R."/>
        </authorList>
    </citation>
    <scope>NUCLEOTIDE SEQUENCE [LARGE SCALE GENOMIC DNA]</scope>
    <source>
        <strain evidence="22">DSM 24597 / LMG 26175 / WPAGA1</strain>
    </source>
</reference>
<keyword evidence="19" id="KW-0175">Coiled coil</keyword>
<protein>
    <recommendedName>
        <fullName evidence="6">Glutamate--cysteine ligase</fullName>
        <ecNumber evidence="5">6.3.2.2</ecNumber>
    </recommendedName>
    <alternativeName>
        <fullName evidence="16">Gamma-ECS</fullName>
    </alternativeName>
    <alternativeName>
        <fullName evidence="15">Gamma-glutamylcysteine synthetase</fullName>
    </alternativeName>
</protein>
<evidence type="ECO:0000256" key="8">
    <source>
        <dbReference type="ARBA" id="ARBA00022684"/>
    </source>
</evidence>
<comment type="caution">
    <text evidence="21">The sequence shown here is derived from an EMBL/GenBank/DDBJ whole genome shotgun (WGS) entry which is preliminary data.</text>
</comment>
<evidence type="ECO:0000256" key="4">
    <source>
        <dbReference type="ARBA" id="ARBA00008772"/>
    </source>
</evidence>
<dbReference type="AlphaFoldDB" id="A0A1S1YTV4"/>
<dbReference type="PROSITE" id="PS50975">
    <property type="entry name" value="ATP_GRASP"/>
    <property type="match status" value="1"/>
</dbReference>
<dbReference type="Gene3D" id="3.30.590.20">
    <property type="match status" value="1"/>
</dbReference>
<evidence type="ECO:0000256" key="7">
    <source>
        <dbReference type="ARBA" id="ARBA00022598"/>
    </source>
</evidence>
<dbReference type="OrthoDB" id="9803907at2"/>
<dbReference type="Gene3D" id="3.30.470.20">
    <property type="entry name" value="ATP-grasp fold, B domain"/>
    <property type="match status" value="2"/>
</dbReference>
<dbReference type="EMBL" id="JRYR02000002">
    <property type="protein sequence ID" value="OHX64235.1"/>
    <property type="molecule type" value="Genomic_DNA"/>
</dbReference>
<dbReference type="GO" id="GO:0006750">
    <property type="term" value="P:glutathione biosynthetic process"/>
    <property type="evidence" value="ECO:0007669"/>
    <property type="project" value="UniProtKB-UniPathway"/>
</dbReference>
<dbReference type="HAMAP" id="MF_00782">
    <property type="entry name" value="Glut_biosynth"/>
    <property type="match status" value="1"/>
</dbReference>
<dbReference type="InterPro" id="IPR040657">
    <property type="entry name" value="GshAB_ATP-grasp"/>
</dbReference>
<dbReference type="UniPathway" id="UPA00142">
    <property type="reaction ID" value="UER00209"/>
</dbReference>
<comment type="cofactor">
    <cofactor evidence="2">
        <name>Mg(2+)</name>
        <dbReference type="ChEBI" id="CHEBI:18420"/>
    </cofactor>
</comment>
<dbReference type="InterPro" id="IPR006334">
    <property type="entry name" value="Glut_cys_ligase"/>
</dbReference>
<evidence type="ECO:0000256" key="1">
    <source>
        <dbReference type="ARBA" id="ARBA00001936"/>
    </source>
</evidence>
<dbReference type="SUPFAM" id="SSF55931">
    <property type="entry name" value="Glutamine synthetase/guanido kinase"/>
    <property type="match status" value="1"/>
</dbReference>
<evidence type="ECO:0000256" key="3">
    <source>
        <dbReference type="ARBA" id="ARBA00005006"/>
    </source>
</evidence>
<dbReference type="STRING" id="915059.NH26_21780"/>
<dbReference type="InterPro" id="IPR014746">
    <property type="entry name" value="Gln_synth/guanido_kin_cat_dom"/>
</dbReference>
<dbReference type="RefSeq" id="WP_044220916.1">
    <property type="nucleotide sequence ID" value="NZ_JRYR02000002.1"/>
</dbReference>
<sequence>MKSFKELYQTNPSNRWFDGEFGFEKENVRINQSGKMATTPHPQKLGNKLTHPYITTDFSESQLEMITPVLPSIKEALGFLETIHDIVSIHLPKDELLWPQSTPPELPDNDCEINIAQYGEGGKENEEYRDHLAHKYGRKKQLLSGIHFNFSFDEKTLKWLYQLTSSTIPFDNFKEEIYLTITRNFLKNRWFLITLLGNSPAFHNSYLKECIDVLPKASKDAHHFDNATSMRSSICGYKNKEDLILDYKSLDHYKSSLKEKVEQGEIINEKENYSPIRLKEVNGKLSYLEIRFLDLNPSVKYGIDIHHTQIIHAFLLYCLLKGNDELSQLNQKIANTNQEVAATKGMDGNAILQVDNEPIALEEAIQMLAKDILKILGDGFLNKYPEASEVFHHLLKNKEKRPANHTLRRIQNTNYIDWHLNKALVYKEESIQQSFKFYGKEDMELSTQLMLREAVLRGVKFDIMDRNENFVQFEKEGNTQYVMQATKTSLDNYSSILMMENKVMTKKLLEKANIRTPKGEQYSDNEIAKADYDFFKGQSVVIKPKSTNFGLGITIIKENNDEAFYHKAIDIAFEHDNSILVEEFVDGKEYRIFIIDDEVVGILHRVPANVKGDGKSSVRELVIEKNKDPLRGKGYKTPLEKIALGEAEEMFLSTQGYTFDTVPKKDEIIYLRENSNISTGGDSIDVTDDIKDSYKEIAVKAAKALDVKVTGLDMMIPHLDQDANDTNYAIIEMNFNPAIHIHCHPYIGKNRRLNSKMMDALGY</sequence>
<evidence type="ECO:0000256" key="13">
    <source>
        <dbReference type="ARBA" id="ARBA00023211"/>
    </source>
</evidence>
<dbReference type="InterPro" id="IPR011761">
    <property type="entry name" value="ATP-grasp"/>
</dbReference>
<evidence type="ECO:0000259" key="20">
    <source>
        <dbReference type="PROSITE" id="PS50975"/>
    </source>
</evidence>
<evidence type="ECO:0000256" key="15">
    <source>
        <dbReference type="ARBA" id="ARBA00030585"/>
    </source>
</evidence>
<dbReference type="InterPro" id="IPR013815">
    <property type="entry name" value="ATP_grasp_subdomain_1"/>
</dbReference>
<evidence type="ECO:0000256" key="10">
    <source>
        <dbReference type="ARBA" id="ARBA00022741"/>
    </source>
</evidence>
<dbReference type="Pfam" id="PF04262">
    <property type="entry name" value="Glu_cys_ligase"/>
    <property type="match status" value="1"/>
</dbReference>
<evidence type="ECO:0000256" key="17">
    <source>
        <dbReference type="ARBA" id="ARBA00048819"/>
    </source>
</evidence>
<dbReference type="SUPFAM" id="SSF56059">
    <property type="entry name" value="Glutathione synthetase ATP-binding domain-like"/>
    <property type="match status" value="1"/>
</dbReference>
<keyword evidence="14" id="KW-0511">Multifunctional enzyme</keyword>
<dbReference type="PANTHER" id="PTHR38761:SF1">
    <property type="entry name" value="GLUTAMATE--CYSTEINE LIGASE"/>
    <property type="match status" value="1"/>
</dbReference>
<dbReference type="GO" id="GO:0046872">
    <property type="term" value="F:metal ion binding"/>
    <property type="evidence" value="ECO:0007669"/>
    <property type="project" value="UniProtKB-KW"/>
</dbReference>
<dbReference type="Pfam" id="PF08443">
    <property type="entry name" value="RimK"/>
    <property type="match status" value="1"/>
</dbReference>
<name>A0A1S1YTV4_FLAPC</name>
<keyword evidence="9" id="KW-0479">Metal-binding</keyword>
<dbReference type="InterPro" id="IPR013651">
    <property type="entry name" value="ATP-grasp_RimK-type"/>
</dbReference>
<dbReference type="Gene3D" id="3.30.1490.20">
    <property type="entry name" value="ATP-grasp fold, A domain"/>
    <property type="match status" value="1"/>
</dbReference>
<dbReference type="NCBIfam" id="NF002688">
    <property type="entry name" value="PRK02471.1"/>
    <property type="match status" value="1"/>
</dbReference>
<dbReference type="GO" id="GO:0004357">
    <property type="term" value="F:glutamate-cysteine ligase activity"/>
    <property type="evidence" value="ECO:0007669"/>
    <property type="project" value="UniProtKB-EC"/>
</dbReference>
<comment type="pathway">
    <text evidence="3">Sulfur metabolism; glutathione biosynthesis; glutathione from L-cysteine and L-glutamate: step 1/2.</text>
</comment>
<evidence type="ECO:0000256" key="19">
    <source>
        <dbReference type="SAM" id="Coils"/>
    </source>
</evidence>
<dbReference type="NCBIfam" id="TIGR01435">
    <property type="entry name" value="glu_cys_lig_rel"/>
    <property type="match status" value="1"/>
</dbReference>
<evidence type="ECO:0000256" key="12">
    <source>
        <dbReference type="ARBA" id="ARBA00022842"/>
    </source>
</evidence>
<comment type="cofactor">
    <cofactor evidence="1">
        <name>Mn(2+)</name>
        <dbReference type="ChEBI" id="CHEBI:29035"/>
    </cofactor>
</comment>
<dbReference type="EC" id="6.3.2.2" evidence="5"/>
<accession>A0A1S1YTV4</accession>
<keyword evidence="13" id="KW-0464">Manganese</keyword>
<evidence type="ECO:0000256" key="9">
    <source>
        <dbReference type="ARBA" id="ARBA00022723"/>
    </source>
</evidence>
<evidence type="ECO:0000256" key="2">
    <source>
        <dbReference type="ARBA" id="ARBA00001946"/>
    </source>
</evidence>
<keyword evidence="22" id="KW-1185">Reference proteome</keyword>
<keyword evidence="10 18" id="KW-0547">Nucleotide-binding</keyword>
<evidence type="ECO:0000313" key="22">
    <source>
        <dbReference type="Proteomes" id="UP000179797"/>
    </source>
</evidence>
<evidence type="ECO:0000313" key="21">
    <source>
        <dbReference type="EMBL" id="OHX64235.1"/>
    </source>
</evidence>
<dbReference type="GO" id="GO:0005524">
    <property type="term" value="F:ATP binding"/>
    <property type="evidence" value="ECO:0007669"/>
    <property type="project" value="UniProtKB-UniRule"/>
</dbReference>
<comment type="catalytic activity">
    <reaction evidence="17">
        <text>L-cysteine + L-glutamate + ATP = gamma-L-glutamyl-L-cysteine + ADP + phosphate + H(+)</text>
        <dbReference type="Rhea" id="RHEA:13285"/>
        <dbReference type="ChEBI" id="CHEBI:15378"/>
        <dbReference type="ChEBI" id="CHEBI:29985"/>
        <dbReference type="ChEBI" id="CHEBI:30616"/>
        <dbReference type="ChEBI" id="CHEBI:35235"/>
        <dbReference type="ChEBI" id="CHEBI:43474"/>
        <dbReference type="ChEBI" id="CHEBI:58173"/>
        <dbReference type="ChEBI" id="CHEBI:456216"/>
        <dbReference type="EC" id="6.3.2.2"/>
    </reaction>
</comment>
<evidence type="ECO:0000256" key="16">
    <source>
        <dbReference type="ARBA" id="ARBA00032122"/>
    </source>
</evidence>
<gene>
    <name evidence="21" type="ORF">NH26_21780</name>
</gene>
<evidence type="ECO:0000256" key="18">
    <source>
        <dbReference type="PROSITE-ProRule" id="PRU00409"/>
    </source>
</evidence>
<evidence type="ECO:0000256" key="6">
    <source>
        <dbReference type="ARBA" id="ARBA00014618"/>
    </source>
</evidence>
<evidence type="ECO:0000256" key="11">
    <source>
        <dbReference type="ARBA" id="ARBA00022840"/>
    </source>
</evidence>
<dbReference type="Proteomes" id="UP000179797">
    <property type="component" value="Unassembled WGS sequence"/>
</dbReference>
<dbReference type="InterPro" id="IPR007370">
    <property type="entry name" value="Glu_cys_ligase"/>
</dbReference>
<proteinExistence type="inferred from homology"/>
<keyword evidence="12" id="KW-0460">Magnesium</keyword>
<evidence type="ECO:0000256" key="14">
    <source>
        <dbReference type="ARBA" id="ARBA00023268"/>
    </source>
</evidence>
<dbReference type="PANTHER" id="PTHR38761">
    <property type="entry name" value="GLUTAMATE--CYSTEINE LIGASE"/>
    <property type="match status" value="1"/>
</dbReference>
<organism evidence="21 22">
    <name type="scientific">Flammeovirga pacifica</name>
    <dbReference type="NCBI Taxonomy" id="915059"/>
    <lineage>
        <taxon>Bacteria</taxon>
        <taxon>Pseudomonadati</taxon>
        <taxon>Bacteroidota</taxon>
        <taxon>Cytophagia</taxon>
        <taxon>Cytophagales</taxon>
        <taxon>Flammeovirgaceae</taxon>
        <taxon>Flammeovirga</taxon>
    </lineage>
</organism>
<dbReference type="GO" id="GO:0005829">
    <property type="term" value="C:cytosol"/>
    <property type="evidence" value="ECO:0007669"/>
    <property type="project" value="TreeGrafter"/>
</dbReference>
<keyword evidence="7 21" id="KW-0436">Ligase</keyword>
<dbReference type="Pfam" id="PF18419">
    <property type="entry name" value="ATP-grasp_6"/>
    <property type="match status" value="1"/>
</dbReference>
<feature type="coiled-coil region" evidence="19">
    <location>
        <begin position="319"/>
        <end position="346"/>
    </location>
</feature>
<evidence type="ECO:0000256" key="5">
    <source>
        <dbReference type="ARBA" id="ARBA00012220"/>
    </source>
</evidence>
<comment type="similarity">
    <text evidence="4">Belongs to the glutamate--cysteine ligase type 1 family. Type 1 subfamily.</text>
</comment>
<keyword evidence="11 18" id="KW-0067">ATP-binding</keyword>
<keyword evidence="8" id="KW-0317">Glutathione biosynthesis</keyword>
<dbReference type="InterPro" id="IPR006335">
    <property type="entry name" value="Glut_biosynth"/>
</dbReference>